<gene>
    <name evidence="2" type="ORF">F7D73_04150</name>
</gene>
<organism evidence="2 3">
    <name type="scientific">Segatella copri</name>
    <dbReference type="NCBI Taxonomy" id="165179"/>
    <lineage>
        <taxon>Bacteria</taxon>
        <taxon>Pseudomonadati</taxon>
        <taxon>Bacteroidota</taxon>
        <taxon>Bacteroidia</taxon>
        <taxon>Bacteroidales</taxon>
        <taxon>Prevotellaceae</taxon>
        <taxon>Segatella</taxon>
    </lineage>
</organism>
<dbReference type="Proteomes" id="UP000480425">
    <property type="component" value="Unassembled WGS sequence"/>
</dbReference>
<comment type="caution">
    <text evidence="2">The sequence shown here is derived from an EMBL/GenBank/DDBJ whole genome shotgun (WGS) entry which is preliminary data.</text>
</comment>
<dbReference type="EMBL" id="VZCB01000040">
    <property type="protein sequence ID" value="MQN80158.1"/>
    <property type="molecule type" value="Genomic_DNA"/>
</dbReference>
<evidence type="ECO:0000313" key="2">
    <source>
        <dbReference type="EMBL" id="MQN80158.1"/>
    </source>
</evidence>
<feature type="signal peptide" evidence="1">
    <location>
        <begin position="1"/>
        <end position="21"/>
    </location>
</feature>
<dbReference type="OrthoDB" id="1072968at2"/>
<evidence type="ECO:0008006" key="4">
    <source>
        <dbReference type="Google" id="ProtNLM"/>
    </source>
</evidence>
<accession>A0A6G1U015</accession>
<dbReference type="RefSeq" id="WP_153122437.1">
    <property type="nucleotide sequence ID" value="NZ_VZCB01000040.1"/>
</dbReference>
<protein>
    <recommendedName>
        <fullName evidence="4">DUF4369 domain-containing protein</fullName>
    </recommendedName>
</protein>
<evidence type="ECO:0000256" key="1">
    <source>
        <dbReference type="SAM" id="SignalP"/>
    </source>
</evidence>
<sequence>MKKLLFIIFLMVFSFAITANAKKPKVVWPKAVLTLKDGTVLNGYLQNDIHFMKKNIYFSETQNGKDVKYKIVDIKSLEVDNALQDGKKRIFILIDDDPKFPFLATEVFKGKHVTGYMEPFAFDNSTHSRSFTGIWTNITVYLDCRAYHYMVDSGKHVYYWMLFEDKKINSKREKYSQKKLLKKIKDKFKDYPAVAEEVEKRGLTAEQIHEDPTILLEILDKSLQ</sequence>
<proteinExistence type="predicted"/>
<keyword evidence="1" id="KW-0732">Signal</keyword>
<name>A0A6G1U015_9BACT</name>
<dbReference type="AlphaFoldDB" id="A0A6G1U015"/>
<reference evidence="2 3" key="1">
    <citation type="submission" date="2019-09" db="EMBL/GenBank/DDBJ databases">
        <title>Distinct polysaccharide growth profiles of human intestinal Prevotella copri isolates.</title>
        <authorList>
            <person name="Fehlner-Peach H."/>
            <person name="Magnabosco C."/>
            <person name="Raghavan V."/>
            <person name="Scher J.U."/>
            <person name="Tett A."/>
            <person name="Cox L.M."/>
            <person name="Gottsegen C."/>
            <person name="Watters A."/>
            <person name="Wiltshire- Gordon J.D."/>
            <person name="Segata N."/>
            <person name="Bonneau R."/>
            <person name="Littman D.R."/>
        </authorList>
    </citation>
    <scope>NUCLEOTIDE SEQUENCE [LARGE SCALE GENOMIC DNA]</scope>
    <source>
        <strain evidence="3">iA622</strain>
    </source>
</reference>
<evidence type="ECO:0000313" key="3">
    <source>
        <dbReference type="Proteomes" id="UP000480425"/>
    </source>
</evidence>
<feature type="chain" id="PRO_5026117300" description="DUF4369 domain-containing protein" evidence="1">
    <location>
        <begin position="22"/>
        <end position="224"/>
    </location>
</feature>